<dbReference type="InterPro" id="IPR036942">
    <property type="entry name" value="Beta-barrel_TonB_sf"/>
</dbReference>
<dbReference type="Pfam" id="PF07715">
    <property type="entry name" value="Plug"/>
    <property type="match status" value="1"/>
</dbReference>
<evidence type="ECO:0000313" key="9">
    <source>
        <dbReference type="EMBL" id="TYR35120.1"/>
    </source>
</evidence>
<evidence type="ECO:0000256" key="2">
    <source>
        <dbReference type="ARBA" id="ARBA00022448"/>
    </source>
</evidence>
<reference evidence="9 10" key="1">
    <citation type="submission" date="2019-08" db="EMBL/GenBank/DDBJ databases">
        <title>Phlebobacter frassis gen. nov. sp. nov., a new member of family Sphingobacteriaceae isolated from sand fly rearing media.</title>
        <authorList>
            <person name="Kakumanu M.L."/>
            <person name="Marayati B.F."/>
            <person name="Wada-Katsumata A."/>
            <person name="Wasserberg G."/>
            <person name="Schal C."/>
            <person name="Apperson C.S."/>
            <person name="Ponnusamy L."/>
        </authorList>
    </citation>
    <scope>NUCLEOTIDE SEQUENCE [LARGE SCALE GENOMIC DNA]</scope>
    <source>
        <strain evidence="9 10">SSI9</strain>
    </source>
</reference>
<evidence type="ECO:0000313" key="10">
    <source>
        <dbReference type="Proteomes" id="UP000322362"/>
    </source>
</evidence>
<evidence type="ECO:0000256" key="6">
    <source>
        <dbReference type="ARBA" id="ARBA00023237"/>
    </source>
</evidence>
<organism evidence="9 10">
    <name type="scientific">Sphingobacterium phlebotomi</name>
    <dbReference type="NCBI Taxonomy" id="2605433"/>
    <lineage>
        <taxon>Bacteria</taxon>
        <taxon>Pseudomonadati</taxon>
        <taxon>Bacteroidota</taxon>
        <taxon>Sphingobacteriia</taxon>
        <taxon>Sphingobacteriales</taxon>
        <taxon>Sphingobacteriaceae</taxon>
        <taxon>Sphingobacterium</taxon>
    </lineage>
</organism>
<dbReference type="AlphaFoldDB" id="A0A5D4H8F4"/>
<feature type="domain" description="TonB-dependent receptor plug" evidence="8">
    <location>
        <begin position="119"/>
        <end position="224"/>
    </location>
</feature>
<proteinExistence type="inferred from homology"/>
<accession>A0A5D4H8F4</accession>
<evidence type="ECO:0000259" key="8">
    <source>
        <dbReference type="Pfam" id="PF07715"/>
    </source>
</evidence>
<keyword evidence="6 7" id="KW-0998">Cell outer membrane</keyword>
<dbReference type="Gene3D" id="2.60.40.1120">
    <property type="entry name" value="Carboxypeptidase-like, regulatory domain"/>
    <property type="match status" value="1"/>
</dbReference>
<keyword evidence="4 7" id="KW-0812">Transmembrane</keyword>
<dbReference type="GO" id="GO:0009279">
    <property type="term" value="C:cell outer membrane"/>
    <property type="evidence" value="ECO:0007669"/>
    <property type="project" value="UniProtKB-SubCell"/>
</dbReference>
<evidence type="ECO:0000256" key="1">
    <source>
        <dbReference type="ARBA" id="ARBA00004571"/>
    </source>
</evidence>
<comment type="caution">
    <text evidence="9">The sequence shown here is derived from an EMBL/GenBank/DDBJ whole genome shotgun (WGS) entry which is preliminary data.</text>
</comment>
<evidence type="ECO:0000256" key="7">
    <source>
        <dbReference type="PROSITE-ProRule" id="PRU01360"/>
    </source>
</evidence>
<dbReference type="InterPro" id="IPR008969">
    <property type="entry name" value="CarboxyPept-like_regulatory"/>
</dbReference>
<keyword evidence="2 7" id="KW-0813">Transport</keyword>
<comment type="subcellular location">
    <subcellularLocation>
        <location evidence="1 7">Cell outer membrane</location>
        <topology evidence="1 7">Multi-pass membrane protein</topology>
    </subcellularLocation>
</comment>
<protein>
    <submittedName>
        <fullName evidence="9">SusC/RagA family TonB-linked outer membrane protein</fullName>
    </submittedName>
</protein>
<dbReference type="SUPFAM" id="SSF49464">
    <property type="entry name" value="Carboxypeptidase regulatory domain-like"/>
    <property type="match status" value="1"/>
</dbReference>
<keyword evidence="10" id="KW-1185">Reference proteome</keyword>
<keyword evidence="3 7" id="KW-1134">Transmembrane beta strand</keyword>
<dbReference type="InterPro" id="IPR037066">
    <property type="entry name" value="Plug_dom_sf"/>
</dbReference>
<keyword evidence="5 7" id="KW-0472">Membrane</keyword>
<evidence type="ECO:0000256" key="4">
    <source>
        <dbReference type="ARBA" id="ARBA00022692"/>
    </source>
</evidence>
<dbReference type="InterPro" id="IPR039426">
    <property type="entry name" value="TonB-dep_rcpt-like"/>
</dbReference>
<dbReference type="RefSeq" id="WP_148919914.1">
    <property type="nucleotide sequence ID" value="NZ_VTAV01000010.1"/>
</dbReference>
<dbReference type="EMBL" id="VTAV01000010">
    <property type="protein sequence ID" value="TYR35120.1"/>
    <property type="molecule type" value="Genomic_DNA"/>
</dbReference>
<dbReference type="InterPro" id="IPR023996">
    <property type="entry name" value="TonB-dep_OMP_SusC/RagA"/>
</dbReference>
<evidence type="ECO:0000256" key="3">
    <source>
        <dbReference type="ARBA" id="ARBA00022452"/>
    </source>
</evidence>
<name>A0A5D4H8F4_9SPHI</name>
<dbReference type="Gene3D" id="2.40.170.20">
    <property type="entry name" value="TonB-dependent receptor, beta-barrel domain"/>
    <property type="match status" value="1"/>
</dbReference>
<gene>
    <name evidence="9" type="ORF">FXV77_14335</name>
</gene>
<dbReference type="Gene3D" id="2.170.130.10">
    <property type="entry name" value="TonB-dependent receptor, plug domain"/>
    <property type="match status" value="1"/>
</dbReference>
<dbReference type="Proteomes" id="UP000322362">
    <property type="component" value="Unassembled WGS sequence"/>
</dbReference>
<dbReference type="NCBIfam" id="TIGR04056">
    <property type="entry name" value="OMP_RagA_SusC"/>
    <property type="match status" value="1"/>
</dbReference>
<dbReference type="InterPro" id="IPR012910">
    <property type="entry name" value="Plug_dom"/>
</dbReference>
<comment type="similarity">
    <text evidence="7">Belongs to the TonB-dependent receptor family.</text>
</comment>
<dbReference type="PROSITE" id="PS52016">
    <property type="entry name" value="TONB_DEPENDENT_REC_3"/>
    <property type="match status" value="1"/>
</dbReference>
<dbReference type="SUPFAM" id="SSF56935">
    <property type="entry name" value="Porins"/>
    <property type="match status" value="1"/>
</dbReference>
<sequence length="1070" mass="120159">MKLKIIFGFLLFFSVADVIAQRYLKGIVTDIEHEPIEGVRITVGGPEGEVVMSDKDGRFNITVADKEMEVHFFHVGYADKMESIASHPFNEDLHVMLLTKNQEIEEVEVVSTGYQQIPKERVTGSFEGISNADLTKRVSANILDKLEGQVPGLQYDRRRTGSLDINVRGINTMSEGLMGPLIVVDNFPFEGNLQDINPNDVASVTILKDAAAASIWGARAGNGVIVINLKKPMEGRFNIDFSANYTVVEKARLKDVPRISSSDFIDVERMLFENGYFDAAYNSPYAKLTVFSPVIDMLFANRNEALSDVALEENIARLRNIDVRDQLQKYLYRNETLQQYALAVSGGNNINAYRMSVSYNGTEGTKIGDSDQNLSINLQNELKISNKFDLSARLMFLQHIGKSDANPMDYNFSPGGGRGPLYPYAELKNENGENLVVPYVYNHQYIETLAGGELLDWRFVPLDEVSLNTINASRQHIDAQINLNYALTPWLKIDGLYNYQGSRAEDQFLRQQESFYARDLINRFTQINEEGVQHIVPLGAINQMGNQRMQGQKIRGTLRLNKDFLNGEHSINMVTGAELSAMTLNTADYTVFGYDPLLMTNQQVDLRNIYPTFDGLAGNARIPTTEGFLETTRRYVSLFANAAYTWRQKYTASFSARRDASNLFGVNINDKWNPLWSAGLAWSLDREDFLKEVSWVDGLRMRATYGHSGNSGGVATSLPTISYVSGSSANLTSFPRAMVSSLPNPYLKWEDVRMINLALSFDIFKRALSGSVEYFNKKSTDLLSQDNIDPTAGLSSVRRNVGVLRGSGWDLKLAGRASIGNVQSSTTVFLSMVKDVVKEYRGNISNVGTYVANAGGSLRPLPDRQLYPVFALRFEGLDGENGDPQGWRNGEVSKEYQQLLRDSLQHAVYYGTGLPPRHGSLKQSISWKDLSLSFLISYKFGHYFQKPTVRYHALFNSWLGHSDFAHRWQKPGDENFTTVPSMSYPANNIRDDFYAYSEANIEKGDLIRLQDVNLSYRFMRSIGGKKYTFNVFGAVNNVALLWTASESGLDPDYFNIPPSRRYSMGISCKF</sequence>
<evidence type="ECO:0000256" key="5">
    <source>
        <dbReference type="ARBA" id="ARBA00023136"/>
    </source>
</evidence>